<evidence type="ECO:0000313" key="2">
    <source>
        <dbReference type="EMBL" id="TSE09274.1"/>
    </source>
</evidence>
<sequence length="143" mass="16228">MLLRKTTILFFLGLTIFSFAQCKTFENKALVKQDKQSPHPITKMGNDTIVSKLNGDKSMELQIKKIIKPGDPAFHFEYIVYNTGTKNIVKEGYFRGTNVEWNDNTSLKLIPYVGMEQKPASDNPEDALLSNTQTKITIIKLNN</sequence>
<accession>A0A554VM74</accession>
<gene>
    <name evidence="2" type="ORF">FOF46_09425</name>
</gene>
<reference evidence="2 3" key="1">
    <citation type="submission" date="2019-07" db="EMBL/GenBank/DDBJ databases">
        <title>The draft genome sequence of Aquimarina algiphila M91.</title>
        <authorList>
            <person name="Meng X."/>
        </authorList>
    </citation>
    <scope>NUCLEOTIDE SEQUENCE [LARGE SCALE GENOMIC DNA]</scope>
    <source>
        <strain evidence="2 3">M91</strain>
    </source>
</reference>
<keyword evidence="1" id="KW-0732">Signal</keyword>
<dbReference type="AlphaFoldDB" id="A0A554VM74"/>
<name>A0A554VM74_9FLAO</name>
<protein>
    <recommendedName>
        <fullName evidence="4">DUF1425 domain-containing protein</fullName>
    </recommendedName>
</protein>
<organism evidence="2 3">
    <name type="scientific">Aquimarina algiphila</name>
    <dbReference type="NCBI Taxonomy" id="2047982"/>
    <lineage>
        <taxon>Bacteria</taxon>
        <taxon>Pseudomonadati</taxon>
        <taxon>Bacteroidota</taxon>
        <taxon>Flavobacteriia</taxon>
        <taxon>Flavobacteriales</taxon>
        <taxon>Flavobacteriaceae</taxon>
        <taxon>Aquimarina</taxon>
    </lineage>
</organism>
<keyword evidence="3" id="KW-1185">Reference proteome</keyword>
<dbReference type="OrthoDB" id="1162156at2"/>
<proteinExistence type="predicted"/>
<evidence type="ECO:0000256" key="1">
    <source>
        <dbReference type="SAM" id="SignalP"/>
    </source>
</evidence>
<feature type="chain" id="PRO_5022094946" description="DUF1425 domain-containing protein" evidence="1">
    <location>
        <begin position="21"/>
        <end position="143"/>
    </location>
</feature>
<dbReference type="Proteomes" id="UP000318833">
    <property type="component" value="Unassembled WGS sequence"/>
</dbReference>
<dbReference type="EMBL" id="VLNR01000015">
    <property type="protein sequence ID" value="TSE09274.1"/>
    <property type="molecule type" value="Genomic_DNA"/>
</dbReference>
<feature type="signal peptide" evidence="1">
    <location>
        <begin position="1"/>
        <end position="20"/>
    </location>
</feature>
<comment type="caution">
    <text evidence="2">The sequence shown here is derived from an EMBL/GenBank/DDBJ whole genome shotgun (WGS) entry which is preliminary data.</text>
</comment>
<evidence type="ECO:0000313" key="3">
    <source>
        <dbReference type="Proteomes" id="UP000318833"/>
    </source>
</evidence>
<evidence type="ECO:0008006" key="4">
    <source>
        <dbReference type="Google" id="ProtNLM"/>
    </source>
</evidence>
<dbReference type="RefSeq" id="WP_143916277.1">
    <property type="nucleotide sequence ID" value="NZ_CANMIK010000014.1"/>
</dbReference>